<gene>
    <name evidence="2" type="ORF">UU02_C0021G0004</name>
</gene>
<dbReference type="Proteomes" id="UP000034293">
    <property type="component" value="Unassembled WGS sequence"/>
</dbReference>
<dbReference type="EMBL" id="LBZA01000021">
    <property type="protein sequence ID" value="KKR63688.1"/>
    <property type="molecule type" value="Genomic_DNA"/>
</dbReference>
<name>A0A0G0SFL7_9BACT</name>
<dbReference type="InterPro" id="IPR043719">
    <property type="entry name" value="DUF5660"/>
</dbReference>
<evidence type="ECO:0000259" key="1">
    <source>
        <dbReference type="Pfam" id="PF18904"/>
    </source>
</evidence>
<feature type="domain" description="DUF5660" evidence="1">
    <location>
        <begin position="104"/>
        <end position="209"/>
    </location>
</feature>
<proteinExistence type="predicted"/>
<protein>
    <recommendedName>
        <fullName evidence="1">DUF5660 domain-containing protein</fullName>
    </recommendedName>
</protein>
<accession>A0A0G0SFL7</accession>
<evidence type="ECO:0000313" key="3">
    <source>
        <dbReference type="Proteomes" id="UP000034293"/>
    </source>
</evidence>
<sequence>MADQKKKSQTIITRQNVLESLKDLGSGTSVQTKDFLKNTSEDFFRELLGLSGQGVKKSGELSAGETLQVSDVISGKEEENKKIRSQINHERQLSGEEKRISQEKTSELKIELQAIMQEIQKVAESTENLAEATEASMISAPVEPGIYHVHFFESILEFLRSFRKRIDLAATWLHSSNKRAEKKNYWSMYKKKGSSFLLSPDHYLSRSAG</sequence>
<dbReference type="AlphaFoldDB" id="A0A0G0SFL7"/>
<evidence type="ECO:0000313" key="2">
    <source>
        <dbReference type="EMBL" id="KKR63688.1"/>
    </source>
</evidence>
<comment type="caution">
    <text evidence="2">The sequence shown here is derived from an EMBL/GenBank/DDBJ whole genome shotgun (WGS) entry which is preliminary data.</text>
</comment>
<organism evidence="2 3">
    <name type="scientific">Candidatus Woesebacteria bacterium GW2011_GWA1_40_43</name>
    <dbReference type="NCBI Taxonomy" id="1618553"/>
    <lineage>
        <taxon>Bacteria</taxon>
        <taxon>Candidatus Woeseibacteriota</taxon>
    </lineage>
</organism>
<reference evidence="2 3" key="1">
    <citation type="journal article" date="2015" name="Nature">
        <title>rRNA introns, odd ribosomes, and small enigmatic genomes across a large radiation of phyla.</title>
        <authorList>
            <person name="Brown C.T."/>
            <person name="Hug L.A."/>
            <person name="Thomas B.C."/>
            <person name="Sharon I."/>
            <person name="Castelle C.J."/>
            <person name="Singh A."/>
            <person name="Wilkins M.J."/>
            <person name="Williams K.H."/>
            <person name="Banfield J.F."/>
        </authorList>
    </citation>
    <scope>NUCLEOTIDE SEQUENCE [LARGE SCALE GENOMIC DNA]</scope>
</reference>
<dbReference type="Pfam" id="PF18904">
    <property type="entry name" value="DUF5660"/>
    <property type="match status" value="1"/>
</dbReference>